<evidence type="ECO:0000256" key="1">
    <source>
        <dbReference type="ARBA" id="ARBA00008520"/>
    </source>
</evidence>
<reference evidence="4 5" key="1">
    <citation type="submission" date="2019-10" db="EMBL/GenBank/DDBJ databases">
        <title>Gracilibacillus sp. nov. isolated from rice seeds.</title>
        <authorList>
            <person name="He S."/>
        </authorList>
    </citation>
    <scope>NUCLEOTIDE SEQUENCE [LARGE SCALE GENOMIC DNA]</scope>
    <source>
        <strain evidence="4 5">TD8</strain>
    </source>
</reference>
<comment type="similarity">
    <text evidence="1">Belongs to the bacterial solute-binding protein 1 family.</text>
</comment>
<dbReference type="PANTHER" id="PTHR30061">
    <property type="entry name" value="MALTOSE-BINDING PERIPLASMIC PROTEIN"/>
    <property type="match status" value="1"/>
</dbReference>
<evidence type="ECO:0000256" key="2">
    <source>
        <dbReference type="ARBA" id="ARBA00022448"/>
    </source>
</evidence>
<keyword evidence="5" id="KW-1185">Reference proteome</keyword>
<dbReference type="AlphaFoldDB" id="A0A7C8GQG3"/>
<dbReference type="GO" id="GO:1901982">
    <property type="term" value="F:maltose binding"/>
    <property type="evidence" value="ECO:0007669"/>
    <property type="project" value="TreeGrafter"/>
</dbReference>
<keyword evidence="3" id="KW-0732">Signal</keyword>
<dbReference type="SUPFAM" id="SSF53850">
    <property type="entry name" value="Periplasmic binding protein-like II"/>
    <property type="match status" value="1"/>
</dbReference>
<comment type="caution">
    <text evidence="4">The sequence shown here is derived from an EMBL/GenBank/DDBJ whole genome shotgun (WGS) entry which is preliminary data.</text>
</comment>
<dbReference type="OrthoDB" id="9795467at2"/>
<sequence length="443" mass="49619">MNKIICSIASIILISLIIGGFVLSVRPLMDEHDIASNEEIIDQQEKIRLNFWRNYGNSAENSAYERLINDFEKEHPNINIDMYNIEYSNYEVKLRTEIVTGTGPDIMAIDSPYLALYANAGTLLPLDSYITEDVGLESDFPEAIIEGLKYEDELYLMPLIESSIALYYNIHLFEAAGVALPDKNPANPITWEETVDIAKEIQKSEQDVYGIDPAQGFGGGEAPAYFKFPFLWQFGASVLDPTASTASGYLDSPEALEALQFYQDMYHKDGVAALELPGEAFEKNQLAMTVLGSWAISEFEKNGIHLGEDYGIAPLPKAKRQAVPNGSWALGISATTKYPEEAWQFIKYVTSYEAIKKYVNITGDVPARYSVAKDIPEFNEYPYNIFLEQAYNYSQNRPITPAYPDISSAMKELFEDIGIAGKDVRTSVDEAIEKINNRLADIE</sequence>
<dbReference type="Proteomes" id="UP000480246">
    <property type="component" value="Unassembled WGS sequence"/>
</dbReference>
<evidence type="ECO:0000313" key="4">
    <source>
        <dbReference type="EMBL" id="KAB8125924.1"/>
    </source>
</evidence>
<organism evidence="4 5">
    <name type="scientific">Gracilibacillus oryzae</name>
    <dbReference type="NCBI Taxonomy" id="1672701"/>
    <lineage>
        <taxon>Bacteria</taxon>
        <taxon>Bacillati</taxon>
        <taxon>Bacillota</taxon>
        <taxon>Bacilli</taxon>
        <taxon>Bacillales</taxon>
        <taxon>Bacillaceae</taxon>
        <taxon>Gracilibacillus</taxon>
    </lineage>
</organism>
<dbReference type="GO" id="GO:0042956">
    <property type="term" value="P:maltodextrin transmembrane transport"/>
    <property type="evidence" value="ECO:0007669"/>
    <property type="project" value="TreeGrafter"/>
</dbReference>
<dbReference type="EMBL" id="WEID01000121">
    <property type="protein sequence ID" value="KAB8125924.1"/>
    <property type="molecule type" value="Genomic_DNA"/>
</dbReference>
<dbReference type="GO" id="GO:0055052">
    <property type="term" value="C:ATP-binding cassette (ABC) transporter complex, substrate-binding subunit-containing"/>
    <property type="evidence" value="ECO:0007669"/>
    <property type="project" value="TreeGrafter"/>
</dbReference>
<dbReference type="PANTHER" id="PTHR30061:SF50">
    <property type="entry name" value="MALTOSE_MALTODEXTRIN-BINDING PERIPLASMIC PROTEIN"/>
    <property type="match status" value="1"/>
</dbReference>
<keyword evidence="2" id="KW-0813">Transport</keyword>
<proteinExistence type="inferred from homology"/>
<dbReference type="InterPro" id="IPR006059">
    <property type="entry name" value="SBP"/>
</dbReference>
<dbReference type="CDD" id="cd13585">
    <property type="entry name" value="PBP2_TMBP_like"/>
    <property type="match status" value="1"/>
</dbReference>
<accession>A0A7C8GQG3</accession>
<dbReference type="Pfam" id="PF01547">
    <property type="entry name" value="SBP_bac_1"/>
    <property type="match status" value="1"/>
</dbReference>
<evidence type="ECO:0000313" key="5">
    <source>
        <dbReference type="Proteomes" id="UP000480246"/>
    </source>
</evidence>
<protein>
    <submittedName>
        <fullName evidence="4">Sugar ABC transporter substrate-binding protein</fullName>
    </submittedName>
</protein>
<evidence type="ECO:0000256" key="3">
    <source>
        <dbReference type="ARBA" id="ARBA00022729"/>
    </source>
</evidence>
<dbReference type="RefSeq" id="WP_153406885.1">
    <property type="nucleotide sequence ID" value="NZ_ML762455.1"/>
</dbReference>
<dbReference type="Gene3D" id="3.40.190.10">
    <property type="entry name" value="Periplasmic binding protein-like II"/>
    <property type="match status" value="2"/>
</dbReference>
<dbReference type="GO" id="GO:0015768">
    <property type="term" value="P:maltose transport"/>
    <property type="evidence" value="ECO:0007669"/>
    <property type="project" value="TreeGrafter"/>
</dbReference>
<name>A0A7C8GQG3_9BACI</name>
<gene>
    <name evidence="4" type="ORF">F9U64_21255</name>
</gene>